<evidence type="ECO:0000256" key="1">
    <source>
        <dbReference type="ARBA" id="ARBA00001911"/>
    </source>
</evidence>
<name>A0A370CJN9_9COXI</name>
<dbReference type="GO" id="GO:0048040">
    <property type="term" value="F:UDP-glucuronate decarboxylase activity"/>
    <property type="evidence" value="ECO:0007669"/>
    <property type="project" value="TreeGrafter"/>
</dbReference>
<dbReference type="EMBL" id="NMOS02000002">
    <property type="protein sequence ID" value="RDH41035.1"/>
    <property type="molecule type" value="Genomic_DNA"/>
</dbReference>
<evidence type="ECO:0000256" key="3">
    <source>
        <dbReference type="ARBA" id="ARBA00023027"/>
    </source>
</evidence>
<dbReference type="Proteomes" id="UP000226429">
    <property type="component" value="Unassembled WGS sequence"/>
</dbReference>
<keyword evidence="3" id="KW-0520">NAD</keyword>
<reference evidence="6 7" key="2">
    <citation type="journal article" date="2018" name="J. Invertebr. Pathol.">
        <title>'Candidatus Aquirickettsiella gammari' (Gammaproteobacteria: Legionellales: Coxiellaceae): A bacterial pathogen of the freshwater crustacean Gammarus fossarum (Malacostraca: Amphipoda).</title>
        <authorList>
            <person name="Bojko J."/>
            <person name="Dunn A.M."/>
            <person name="Stebbing P.D."/>
            <person name="van Aerle R."/>
            <person name="Bacela-Spychalska K."/>
            <person name="Bean T.P."/>
            <person name="Urrutia A."/>
            <person name="Stentiford G.D."/>
        </authorList>
    </citation>
    <scope>NUCLEOTIDE SEQUENCE [LARGE SCALE GENOMIC DNA]</scope>
    <source>
        <strain evidence="6">RA15029</strain>
    </source>
</reference>
<dbReference type="GO" id="GO:0042732">
    <property type="term" value="P:D-xylose metabolic process"/>
    <property type="evidence" value="ECO:0007669"/>
    <property type="project" value="InterPro"/>
</dbReference>
<protein>
    <submittedName>
        <fullName evidence="6">NAD-dependent epimerase/dehydratase family protein</fullName>
    </submittedName>
</protein>
<evidence type="ECO:0000313" key="7">
    <source>
        <dbReference type="Proteomes" id="UP000226429"/>
    </source>
</evidence>
<dbReference type="Gene3D" id="3.40.50.720">
    <property type="entry name" value="NAD(P)-binding Rossmann-like Domain"/>
    <property type="match status" value="1"/>
</dbReference>
<evidence type="ECO:0000259" key="5">
    <source>
        <dbReference type="Pfam" id="PF01370"/>
    </source>
</evidence>
<dbReference type="InterPro" id="IPR001509">
    <property type="entry name" value="Epimerase_deHydtase"/>
</dbReference>
<dbReference type="GO" id="GO:0005737">
    <property type="term" value="C:cytoplasm"/>
    <property type="evidence" value="ECO:0007669"/>
    <property type="project" value="TreeGrafter"/>
</dbReference>
<dbReference type="PANTHER" id="PTHR43078:SF6">
    <property type="entry name" value="UDP-GLUCURONIC ACID DECARBOXYLASE 1"/>
    <property type="match status" value="1"/>
</dbReference>
<keyword evidence="2" id="KW-0210">Decarboxylase</keyword>
<dbReference type="PANTHER" id="PTHR43078">
    <property type="entry name" value="UDP-GLUCURONIC ACID DECARBOXYLASE-RELATED"/>
    <property type="match status" value="1"/>
</dbReference>
<organism evidence="6 7">
    <name type="scientific">Candidatus Aquirickettsiella gammari</name>
    <dbReference type="NCBI Taxonomy" id="2016198"/>
    <lineage>
        <taxon>Bacteria</taxon>
        <taxon>Pseudomonadati</taxon>
        <taxon>Pseudomonadota</taxon>
        <taxon>Gammaproteobacteria</taxon>
        <taxon>Legionellales</taxon>
        <taxon>Coxiellaceae</taxon>
        <taxon>Candidatus Aquirickettsiella</taxon>
    </lineage>
</organism>
<proteinExistence type="predicted"/>
<dbReference type="SUPFAM" id="SSF51735">
    <property type="entry name" value="NAD(P)-binding Rossmann-fold domains"/>
    <property type="match status" value="1"/>
</dbReference>
<accession>A0A370CJN9</accession>
<dbReference type="InterPro" id="IPR044516">
    <property type="entry name" value="UXS-like"/>
</dbReference>
<evidence type="ECO:0000256" key="2">
    <source>
        <dbReference type="ARBA" id="ARBA00022793"/>
    </source>
</evidence>
<keyword evidence="7" id="KW-1185">Reference proteome</keyword>
<comment type="caution">
    <text evidence="6">The sequence shown here is derived from an EMBL/GenBank/DDBJ whole genome shotgun (WGS) entry which is preliminary data.</text>
</comment>
<feature type="domain" description="NAD-dependent epimerase/dehydratase" evidence="5">
    <location>
        <begin position="28"/>
        <end position="273"/>
    </location>
</feature>
<dbReference type="GO" id="GO:0070403">
    <property type="term" value="F:NAD+ binding"/>
    <property type="evidence" value="ECO:0007669"/>
    <property type="project" value="InterPro"/>
</dbReference>
<evidence type="ECO:0000256" key="4">
    <source>
        <dbReference type="ARBA" id="ARBA00023239"/>
    </source>
</evidence>
<comment type="cofactor">
    <cofactor evidence="1">
        <name>NAD(+)</name>
        <dbReference type="ChEBI" id="CHEBI:57540"/>
    </cofactor>
</comment>
<gene>
    <name evidence="6" type="ORF">CFE62_000935</name>
</gene>
<keyword evidence="4" id="KW-0456">Lyase</keyword>
<reference evidence="6 7" key="1">
    <citation type="journal article" date="2017" name="Int. J. Syst. Evol. Microbiol.">
        <title>Aquarickettsiella crustaci n. gen. n. sp. (Gammaproteobacteria: Legionellales: Coxiellaceae); a bacterial pathogen of the freshwater crustacean: Gammarus fossarum (Malacostraca: Amphipoda).</title>
        <authorList>
            <person name="Bojko J."/>
            <person name="Dunn A.M."/>
            <person name="Stebbing P.D."/>
            <person name="Van Aerle R."/>
            <person name="Bacela-Spychalska K."/>
            <person name="Bean T.P."/>
            <person name="Stentiford G.D."/>
        </authorList>
    </citation>
    <scope>NUCLEOTIDE SEQUENCE [LARGE SCALE GENOMIC DNA]</scope>
    <source>
        <strain evidence="6">RA15029</strain>
    </source>
</reference>
<dbReference type="AlphaFoldDB" id="A0A370CJN9"/>
<evidence type="ECO:0000313" key="6">
    <source>
        <dbReference type="EMBL" id="RDH41035.1"/>
    </source>
</evidence>
<dbReference type="InterPro" id="IPR036291">
    <property type="entry name" value="NAD(P)-bd_dom_sf"/>
</dbReference>
<sequence length="360" mass="40963">MNREIIENDIKYIVNADLAWDKLYNKTILVAGANGFLPAYMIETILYLNDVRKSNINVIGLARNKDKTLHRFVPHLNRSDLKFCFQDVCQAINLPTKIDYVIHAASQASPKYYGIDPVGTLAANVLGTYNLLELAKAHKIERFLYFSSGEVYGEVAPTQIPTSESNYGYIDPTHIRSCYSESKRMGENMCISYAYQYKLPINIARPFHVYGPGMSLEDGRVYADFVADIFYDRDITIYGTGEAVRAFCYLSDATLGFFTLLLKGENLQAYNIGNPYCCLSIMDLAIRLQKLFSEKKLKIIKKNRTLSSNYRKSKISKNCPDISKIIALGWQPQVTIEEGFLKTVRSFYEYDSLSSEISNR</sequence>
<dbReference type="Pfam" id="PF01370">
    <property type="entry name" value="Epimerase"/>
    <property type="match status" value="1"/>
</dbReference>